<dbReference type="EMBL" id="JBEPLM010000003">
    <property type="protein sequence ID" value="MET3592920.1"/>
    <property type="molecule type" value="Genomic_DNA"/>
</dbReference>
<dbReference type="Proteomes" id="UP001549036">
    <property type="component" value="Unassembled WGS sequence"/>
</dbReference>
<reference evidence="1 2" key="1">
    <citation type="submission" date="2024-06" db="EMBL/GenBank/DDBJ databases">
        <title>Genomic Encyclopedia of Type Strains, Phase IV (KMG-IV): sequencing the most valuable type-strain genomes for metagenomic binning, comparative biology and taxonomic classification.</title>
        <authorList>
            <person name="Goeker M."/>
        </authorList>
    </citation>
    <scope>NUCLEOTIDE SEQUENCE [LARGE SCALE GENOMIC DNA]</scope>
    <source>
        <strain evidence="1 2">DSM 29846</strain>
    </source>
</reference>
<keyword evidence="2" id="KW-1185">Reference proteome</keyword>
<comment type="caution">
    <text evidence="1">The sequence shown here is derived from an EMBL/GenBank/DDBJ whole genome shotgun (WGS) entry which is preliminary data.</text>
</comment>
<proteinExistence type="predicted"/>
<evidence type="ECO:0000313" key="2">
    <source>
        <dbReference type="Proteomes" id="UP001549036"/>
    </source>
</evidence>
<sequence>MIYLSDLPASPGVLVSVAEKSRNSNMRRFNCCALIIQPGEAYPRQMGKGTPLAARVHFLPN</sequence>
<gene>
    <name evidence="1" type="ORF">ABID26_002308</name>
</gene>
<name>A0ABV2HQN5_9HYPH</name>
<organism evidence="1 2">
    <name type="scientific">Mesorhizobium shonense</name>
    <dbReference type="NCBI Taxonomy" id="1209948"/>
    <lineage>
        <taxon>Bacteria</taxon>
        <taxon>Pseudomonadati</taxon>
        <taxon>Pseudomonadota</taxon>
        <taxon>Alphaproteobacteria</taxon>
        <taxon>Hyphomicrobiales</taxon>
        <taxon>Phyllobacteriaceae</taxon>
        <taxon>Mesorhizobium</taxon>
    </lineage>
</organism>
<accession>A0ABV2HQN5</accession>
<protein>
    <submittedName>
        <fullName evidence="1">Uncharacterized protein</fullName>
    </submittedName>
</protein>
<evidence type="ECO:0000313" key="1">
    <source>
        <dbReference type="EMBL" id="MET3592920.1"/>
    </source>
</evidence>